<dbReference type="RefSeq" id="WP_367917999.1">
    <property type="nucleotide sequence ID" value="NZ_BAABAC010000006.1"/>
</dbReference>
<evidence type="ECO:0008006" key="3">
    <source>
        <dbReference type="Google" id="ProtNLM"/>
    </source>
</evidence>
<dbReference type="Proteomes" id="UP001597229">
    <property type="component" value="Unassembled WGS sequence"/>
</dbReference>
<organism evidence="1 2">
    <name type="scientific">Nocardioides ginsengisoli</name>
    <dbReference type="NCBI Taxonomy" id="363868"/>
    <lineage>
        <taxon>Bacteria</taxon>
        <taxon>Bacillati</taxon>
        <taxon>Actinomycetota</taxon>
        <taxon>Actinomycetes</taxon>
        <taxon>Propionibacteriales</taxon>
        <taxon>Nocardioidaceae</taxon>
        <taxon>Nocardioides</taxon>
    </lineage>
</organism>
<name>A0ABW3VZT7_9ACTN</name>
<evidence type="ECO:0000313" key="2">
    <source>
        <dbReference type="Proteomes" id="UP001597229"/>
    </source>
</evidence>
<comment type="caution">
    <text evidence="1">The sequence shown here is derived from an EMBL/GenBank/DDBJ whole genome shotgun (WGS) entry which is preliminary data.</text>
</comment>
<accession>A0ABW3VZT7</accession>
<gene>
    <name evidence="1" type="ORF">ACFQ3F_11880</name>
</gene>
<protein>
    <recommendedName>
        <fullName evidence="3">DUF892 family protein</fullName>
    </recommendedName>
</protein>
<dbReference type="EMBL" id="JBHTLX010000016">
    <property type="protein sequence ID" value="MFD1248487.1"/>
    <property type="molecule type" value="Genomic_DNA"/>
</dbReference>
<reference evidence="2" key="1">
    <citation type="journal article" date="2019" name="Int. J. Syst. Evol. Microbiol.">
        <title>The Global Catalogue of Microorganisms (GCM) 10K type strain sequencing project: providing services to taxonomists for standard genome sequencing and annotation.</title>
        <authorList>
            <consortium name="The Broad Institute Genomics Platform"/>
            <consortium name="The Broad Institute Genome Sequencing Center for Infectious Disease"/>
            <person name="Wu L."/>
            <person name="Ma J."/>
        </authorList>
    </citation>
    <scope>NUCLEOTIDE SEQUENCE [LARGE SCALE GENOMIC DNA]</scope>
    <source>
        <strain evidence="2">CCUG 52478</strain>
    </source>
</reference>
<sequence length="74" mass="8239">MSTDQLDALAHEVIQRVQICAYAAVATRDRAEAKRVLAEGIKELRDIEGELADAEIRASLDWTIAQMERAEAEL</sequence>
<keyword evidence="2" id="KW-1185">Reference proteome</keyword>
<proteinExistence type="predicted"/>
<evidence type="ECO:0000313" key="1">
    <source>
        <dbReference type="EMBL" id="MFD1248487.1"/>
    </source>
</evidence>